<evidence type="ECO:0008006" key="3">
    <source>
        <dbReference type="Google" id="ProtNLM"/>
    </source>
</evidence>
<sequence>MSAPVQEAVTGVVFDTAAVVGFTRMDPYPQAVCWTVFEHGGTIVIPSAVLAAASARVAERDRDVLAALLALPHTVVPTLDANTAPKIGAILRGRTHHHPDALIAAAHAVTHAMSRRWYVVTDRVPLLTRLDPRLLFDSLP</sequence>
<gene>
    <name evidence="1" type="ORF">KV203_00765</name>
</gene>
<name>A0ABX8S988_9ACTN</name>
<evidence type="ECO:0000313" key="1">
    <source>
        <dbReference type="EMBL" id="QXQ14036.1"/>
    </source>
</evidence>
<dbReference type="SUPFAM" id="SSF88723">
    <property type="entry name" value="PIN domain-like"/>
    <property type="match status" value="1"/>
</dbReference>
<dbReference type="EMBL" id="CP079105">
    <property type="protein sequence ID" value="QXQ14036.1"/>
    <property type="molecule type" value="Genomic_DNA"/>
</dbReference>
<dbReference type="Proteomes" id="UP000887023">
    <property type="component" value="Chromosome"/>
</dbReference>
<keyword evidence="2" id="KW-1185">Reference proteome</keyword>
<organism evidence="1 2">
    <name type="scientific">Skermania pinensis</name>
    <dbReference type="NCBI Taxonomy" id="39122"/>
    <lineage>
        <taxon>Bacteria</taxon>
        <taxon>Bacillati</taxon>
        <taxon>Actinomycetota</taxon>
        <taxon>Actinomycetes</taxon>
        <taxon>Mycobacteriales</taxon>
        <taxon>Gordoniaceae</taxon>
        <taxon>Skermania</taxon>
    </lineage>
</organism>
<reference evidence="1" key="1">
    <citation type="submission" date="2021-07" db="EMBL/GenBank/DDBJ databases">
        <title>Candidatus Kaistella beijingensis sp. nov. isolated from a municipal wastewater treatment plant is involved in sludge foaming.</title>
        <authorList>
            <person name="Song Y."/>
            <person name="Liu S.-J."/>
        </authorList>
    </citation>
    <scope>NUCLEOTIDE SEQUENCE</scope>
    <source>
        <strain evidence="1">DSM 43998</strain>
    </source>
</reference>
<accession>A0ABX8S988</accession>
<dbReference type="InterPro" id="IPR029060">
    <property type="entry name" value="PIN-like_dom_sf"/>
</dbReference>
<dbReference type="RefSeq" id="WP_066474563.1">
    <property type="nucleotide sequence ID" value="NZ_CBCRUZ010000010.1"/>
</dbReference>
<evidence type="ECO:0000313" key="2">
    <source>
        <dbReference type="Proteomes" id="UP000887023"/>
    </source>
</evidence>
<proteinExistence type="predicted"/>
<protein>
    <recommendedName>
        <fullName evidence="3">PIN domain-containing protein</fullName>
    </recommendedName>
</protein>